<reference evidence="1" key="1">
    <citation type="submission" date="2021-12" db="EMBL/GenBank/DDBJ databases">
        <title>Discovery of the Pendulisporaceae a myxobacterial family with distinct sporulation behavior and unique specialized metabolism.</title>
        <authorList>
            <person name="Garcia R."/>
            <person name="Popoff A."/>
            <person name="Bader C.D."/>
            <person name="Loehr J."/>
            <person name="Walesch S."/>
            <person name="Walt C."/>
            <person name="Boldt J."/>
            <person name="Bunk B."/>
            <person name="Haeckl F.J.F.P.J."/>
            <person name="Gunesch A.P."/>
            <person name="Birkelbach J."/>
            <person name="Nuebel U."/>
            <person name="Pietschmann T."/>
            <person name="Bach T."/>
            <person name="Mueller R."/>
        </authorList>
    </citation>
    <scope>NUCLEOTIDE SEQUENCE</scope>
    <source>
        <strain evidence="1">MSr11367</strain>
    </source>
</reference>
<protein>
    <submittedName>
        <fullName evidence="1">Uncharacterized protein</fullName>
    </submittedName>
</protein>
<dbReference type="Proteomes" id="UP001374803">
    <property type="component" value="Chromosome"/>
</dbReference>
<sequence>MSWEFNLLPRDNPAFTGLSPIRYSWLGGEHRHILRVHRVLQITLAVRVVDTMKRPMTAAEYRDRLHAAFDLPSDPKPAKDSE</sequence>
<evidence type="ECO:0000313" key="1">
    <source>
        <dbReference type="EMBL" id="WXB02210.1"/>
    </source>
</evidence>
<organism evidence="1 2">
    <name type="scientific">Pendulispora rubella</name>
    <dbReference type="NCBI Taxonomy" id="2741070"/>
    <lineage>
        <taxon>Bacteria</taxon>
        <taxon>Pseudomonadati</taxon>
        <taxon>Myxococcota</taxon>
        <taxon>Myxococcia</taxon>
        <taxon>Myxococcales</taxon>
        <taxon>Sorangiineae</taxon>
        <taxon>Pendulisporaceae</taxon>
        <taxon>Pendulispora</taxon>
    </lineage>
</organism>
<proteinExistence type="predicted"/>
<keyword evidence="2" id="KW-1185">Reference proteome</keyword>
<name>A0ABZ2KUI8_9BACT</name>
<accession>A0ABZ2KUI8</accession>
<dbReference type="RefSeq" id="WP_394831836.1">
    <property type="nucleotide sequence ID" value="NZ_CP089929.1"/>
</dbReference>
<evidence type="ECO:0000313" key="2">
    <source>
        <dbReference type="Proteomes" id="UP001374803"/>
    </source>
</evidence>
<gene>
    <name evidence="1" type="ORF">LVJ94_35505</name>
</gene>
<dbReference type="EMBL" id="CP089983">
    <property type="protein sequence ID" value="WXB02210.1"/>
    <property type="molecule type" value="Genomic_DNA"/>
</dbReference>